<evidence type="ECO:0000313" key="2">
    <source>
        <dbReference type="EMBL" id="SMD35443.1"/>
    </source>
</evidence>
<dbReference type="Pfam" id="PF09527">
    <property type="entry name" value="ATPase_gene1"/>
    <property type="match status" value="1"/>
</dbReference>
<keyword evidence="3" id="KW-1185">Reference proteome</keyword>
<keyword evidence="1" id="KW-0472">Membrane</keyword>
<protein>
    <submittedName>
        <fullName evidence="2">Putative F0F1-ATPase subunit Ca2+/Mg2+ transporter</fullName>
    </submittedName>
</protein>
<dbReference type="EMBL" id="FWYF01000002">
    <property type="protein sequence ID" value="SMD35443.1"/>
    <property type="molecule type" value="Genomic_DNA"/>
</dbReference>
<feature type="transmembrane region" description="Helical" evidence="1">
    <location>
        <begin position="28"/>
        <end position="46"/>
    </location>
</feature>
<keyword evidence="1" id="KW-0812">Transmembrane</keyword>
<dbReference type="InterPro" id="IPR032820">
    <property type="entry name" value="ATPase_put"/>
</dbReference>
<evidence type="ECO:0000313" key="3">
    <source>
        <dbReference type="Proteomes" id="UP000192472"/>
    </source>
</evidence>
<organism evidence="2 3">
    <name type="scientific">Reichenbachiella faecimaris</name>
    <dbReference type="NCBI Taxonomy" id="692418"/>
    <lineage>
        <taxon>Bacteria</taxon>
        <taxon>Pseudomonadati</taxon>
        <taxon>Bacteroidota</taxon>
        <taxon>Cytophagia</taxon>
        <taxon>Cytophagales</taxon>
        <taxon>Reichenbachiellaceae</taxon>
        <taxon>Reichenbachiella</taxon>
    </lineage>
</organism>
<evidence type="ECO:0000256" key="1">
    <source>
        <dbReference type="SAM" id="Phobius"/>
    </source>
</evidence>
<accession>A0A1W2GFL8</accession>
<keyword evidence="1" id="KW-1133">Transmembrane helix</keyword>
<proteinExistence type="predicted"/>
<sequence>MAFEMLAYIILGYWIGSQLDKYFEYESILTLIGILLGIAGALINLFRKLPKN</sequence>
<dbReference type="STRING" id="692418.SAMN04488029_2524"/>
<gene>
    <name evidence="2" type="ORF">SAMN04488029_2524</name>
</gene>
<reference evidence="2 3" key="1">
    <citation type="submission" date="2017-04" db="EMBL/GenBank/DDBJ databases">
        <authorList>
            <person name="Afonso C.L."/>
            <person name="Miller P.J."/>
            <person name="Scott M.A."/>
            <person name="Spackman E."/>
            <person name="Goraichik I."/>
            <person name="Dimitrov K.M."/>
            <person name="Suarez D.L."/>
            <person name="Swayne D.E."/>
        </authorList>
    </citation>
    <scope>NUCLEOTIDE SEQUENCE [LARGE SCALE GENOMIC DNA]</scope>
    <source>
        <strain evidence="2 3">DSM 26133</strain>
    </source>
</reference>
<dbReference type="Proteomes" id="UP000192472">
    <property type="component" value="Unassembled WGS sequence"/>
</dbReference>
<dbReference type="AlphaFoldDB" id="A0A1W2GFL8"/>
<name>A0A1W2GFL8_REIFA</name>